<keyword evidence="1" id="KW-1133">Transmembrane helix</keyword>
<evidence type="ECO:0000256" key="1">
    <source>
        <dbReference type="SAM" id="Phobius"/>
    </source>
</evidence>
<keyword evidence="1" id="KW-0472">Membrane</keyword>
<sequence length="67" mass="7636">MLPFSLIFDILMGGIYTGELCTFALWFPPSSGLKKINKDKFHAFQEDEALVQAETVNWQLQITCLLI</sequence>
<evidence type="ECO:0000313" key="2">
    <source>
        <dbReference type="EMBL" id="KAI3927907.1"/>
    </source>
</evidence>
<gene>
    <name evidence="2" type="ORF">MKW98_023508</name>
</gene>
<comment type="caution">
    <text evidence="2">The sequence shown here is derived from an EMBL/GenBank/DDBJ whole genome shotgun (WGS) entry which is preliminary data.</text>
</comment>
<reference evidence="2" key="1">
    <citation type="submission" date="2022-04" db="EMBL/GenBank/DDBJ databases">
        <title>A functionally conserved STORR gene fusion in Papaver species that diverged 16.8 million years ago.</title>
        <authorList>
            <person name="Catania T."/>
        </authorList>
    </citation>
    <scope>NUCLEOTIDE SEQUENCE</scope>
    <source>
        <strain evidence="2">S-188037</strain>
    </source>
</reference>
<organism evidence="2 3">
    <name type="scientific">Papaver atlanticum</name>
    <dbReference type="NCBI Taxonomy" id="357466"/>
    <lineage>
        <taxon>Eukaryota</taxon>
        <taxon>Viridiplantae</taxon>
        <taxon>Streptophyta</taxon>
        <taxon>Embryophyta</taxon>
        <taxon>Tracheophyta</taxon>
        <taxon>Spermatophyta</taxon>
        <taxon>Magnoliopsida</taxon>
        <taxon>Ranunculales</taxon>
        <taxon>Papaveraceae</taxon>
        <taxon>Papaveroideae</taxon>
        <taxon>Papaver</taxon>
    </lineage>
</organism>
<keyword evidence="3" id="KW-1185">Reference proteome</keyword>
<dbReference type="EMBL" id="JAJJMB010007708">
    <property type="protein sequence ID" value="KAI3927907.1"/>
    <property type="molecule type" value="Genomic_DNA"/>
</dbReference>
<name>A0AAD4XNT4_9MAGN</name>
<feature type="transmembrane region" description="Helical" evidence="1">
    <location>
        <begin position="6"/>
        <end position="27"/>
    </location>
</feature>
<keyword evidence="1" id="KW-0812">Transmembrane</keyword>
<accession>A0AAD4XNT4</accession>
<evidence type="ECO:0000313" key="3">
    <source>
        <dbReference type="Proteomes" id="UP001202328"/>
    </source>
</evidence>
<protein>
    <submittedName>
        <fullName evidence="2">Uncharacterized protein</fullName>
    </submittedName>
</protein>
<proteinExistence type="predicted"/>
<dbReference type="Proteomes" id="UP001202328">
    <property type="component" value="Unassembled WGS sequence"/>
</dbReference>
<dbReference type="AlphaFoldDB" id="A0AAD4XNT4"/>